<keyword evidence="16" id="KW-1185">Reference proteome</keyword>
<evidence type="ECO:0000313" key="16">
    <source>
        <dbReference type="Proteomes" id="UP000559027"/>
    </source>
</evidence>
<keyword evidence="7" id="KW-0479">Metal-binding</keyword>
<evidence type="ECO:0000256" key="1">
    <source>
        <dbReference type="ARBA" id="ARBA00001971"/>
    </source>
</evidence>
<dbReference type="GO" id="GO:0005506">
    <property type="term" value="F:iron ion binding"/>
    <property type="evidence" value="ECO:0007669"/>
    <property type="project" value="InterPro"/>
</dbReference>
<dbReference type="GO" id="GO:0016705">
    <property type="term" value="F:oxidoreductase activity, acting on paired donors, with incorporation or reduction of molecular oxygen"/>
    <property type="evidence" value="ECO:0007669"/>
    <property type="project" value="InterPro"/>
</dbReference>
<organism evidence="15 16">
    <name type="scientific">Leucocoprinus leucothites</name>
    <dbReference type="NCBI Taxonomy" id="201217"/>
    <lineage>
        <taxon>Eukaryota</taxon>
        <taxon>Fungi</taxon>
        <taxon>Dikarya</taxon>
        <taxon>Basidiomycota</taxon>
        <taxon>Agaricomycotina</taxon>
        <taxon>Agaricomycetes</taxon>
        <taxon>Agaricomycetidae</taxon>
        <taxon>Agaricales</taxon>
        <taxon>Agaricineae</taxon>
        <taxon>Agaricaceae</taxon>
        <taxon>Leucocoprinus</taxon>
    </lineage>
</organism>
<dbReference type="OrthoDB" id="2992663at2759"/>
<evidence type="ECO:0000256" key="14">
    <source>
        <dbReference type="SAM" id="MobiDB-lite"/>
    </source>
</evidence>
<evidence type="ECO:0000256" key="11">
    <source>
        <dbReference type="ARBA" id="ARBA00023033"/>
    </source>
</evidence>
<dbReference type="InterPro" id="IPR036396">
    <property type="entry name" value="Cyt_P450_sf"/>
</dbReference>
<comment type="similarity">
    <text evidence="4">Belongs to the cytochrome P450 family.</text>
</comment>
<dbReference type="PANTHER" id="PTHR46300">
    <property type="entry name" value="P450, PUTATIVE (EUROFUNG)-RELATED-RELATED"/>
    <property type="match status" value="1"/>
</dbReference>
<dbReference type="SUPFAM" id="SSF48264">
    <property type="entry name" value="Cytochrome P450"/>
    <property type="match status" value="1"/>
</dbReference>
<sequence length="314" mass="35773">MCTIFSSRKDSFIKCQTILAGRAITATSYNDKWRAHRAIAKRWLDQSAVDSCTGDLAEECTRMLQQICPGGIDAFRAVDCYVANNILRTAFATSAESLGPATYERLLELIWEFVLVYLPNPMTKRAKRVHAGFVEILGKLLDDMDERLEKGEVVPDCLAKTLLERREKKYHDRLDMIMLCSAFIIPGFASHPEVQERAHEELDRVVGADRLPTVDDEENLPYIRSIIKEVERLRNPLTLGTPHFSTEDFVYHGHLIPKNAVVVVNTHTIHHNPERYLDPEAFIPERYLNDKTSSSESVNSKDPMQRDHWSFGAG</sequence>
<dbReference type="PRINTS" id="PR00463">
    <property type="entry name" value="EP450I"/>
</dbReference>
<evidence type="ECO:0000313" key="15">
    <source>
        <dbReference type="EMBL" id="KAF5344642.1"/>
    </source>
</evidence>
<evidence type="ECO:0000256" key="13">
    <source>
        <dbReference type="ARBA" id="ARBA00023180"/>
    </source>
</evidence>
<comment type="cofactor">
    <cofactor evidence="1">
        <name>heme</name>
        <dbReference type="ChEBI" id="CHEBI:30413"/>
    </cofactor>
</comment>
<dbReference type="GO" id="GO:0020037">
    <property type="term" value="F:heme binding"/>
    <property type="evidence" value="ECO:0007669"/>
    <property type="project" value="InterPro"/>
</dbReference>
<evidence type="ECO:0000256" key="4">
    <source>
        <dbReference type="ARBA" id="ARBA00010617"/>
    </source>
</evidence>
<accession>A0A8H5CMP7</accession>
<comment type="subcellular location">
    <subcellularLocation>
        <location evidence="2">Membrane</location>
        <topology evidence="2">Single-pass membrane protein</topology>
    </subcellularLocation>
</comment>
<dbReference type="PANTHER" id="PTHR46300:SF2">
    <property type="entry name" value="CYTOCHROME P450 MONOOXYGENASE ALNH-RELATED"/>
    <property type="match status" value="1"/>
</dbReference>
<keyword evidence="13" id="KW-0325">Glycoprotein</keyword>
<keyword evidence="11" id="KW-0503">Monooxygenase</keyword>
<evidence type="ECO:0000256" key="6">
    <source>
        <dbReference type="ARBA" id="ARBA00022692"/>
    </source>
</evidence>
<evidence type="ECO:0000256" key="5">
    <source>
        <dbReference type="ARBA" id="ARBA00022617"/>
    </source>
</evidence>
<proteinExistence type="inferred from homology"/>
<dbReference type="EMBL" id="JAACJO010000059">
    <property type="protein sequence ID" value="KAF5344642.1"/>
    <property type="molecule type" value="Genomic_DNA"/>
</dbReference>
<feature type="compositionally biased region" description="Polar residues" evidence="14">
    <location>
        <begin position="291"/>
        <end position="302"/>
    </location>
</feature>
<comment type="pathway">
    <text evidence="3">Secondary metabolite biosynthesis.</text>
</comment>
<dbReference type="Gene3D" id="1.10.630.10">
    <property type="entry name" value="Cytochrome P450"/>
    <property type="match status" value="1"/>
</dbReference>
<evidence type="ECO:0000256" key="9">
    <source>
        <dbReference type="ARBA" id="ARBA00023002"/>
    </source>
</evidence>
<dbReference type="GO" id="GO:0016020">
    <property type="term" value="C:membrane"/>
    <property type="evidence" value="ECO:0007669"/>
    <property type="project" value="UniProtKB-SubCell"/>
</dbReference>
<dbReference type="AlphaFoldDB" id="A0A8H5CMP7"/>
<evidence type="ECO:0000256" key="10">
    <source>
        <dbReference type="ARBA" id="ARBA00023004"/>
    </source>
</evidence>
<dbReference type="InterPro" id="IPR002401">
    <property type="entry name" value="Cyt_P450_E_grp-I"/>
</dbReference>
<dbReference type="Pfam" id="PF00067">
    <property type="entry name" value="p450"/>
    <property type="match status" value="1"/>
</dbReference>
<keyword evidence="12" id="KW-0472">Membrane</keyword>
<keyword evidence="8" id="KW-1133">Transmembrane helix</keyword>
<evidence type="ECO:0000256" key="7">
    <source>
        <dbReference type="ARBA" id="ARBA00022723"/>
    </source>
</evidence>
<feature type="compositionally biased region" description="Basic and acidic residues" evidence="14">
    <location>
        <begin position="303"/>
        <end position="314"/>
    </location>
</feature>
<keyword evidence="6" id="KW-0812">Transmembrane</keyword>
<comment type="caution">
    <text evidence="15">The sequence shown here is derived from an EMBL/GenBank/DDBJ whole genome shotgun (WGS) entry which is preliminary data.</text>
</comment>
<dbReference type="GO" id="GO:0004497">
    <property type="term" value="F:monooxygenase activity"/>
    <property type="evidence" value="ECO:0007669"/>
    <property type="project" value="UniProtKB-KW"/>
</dbReference>
<gene>
    <name evidence="15" type="ORF">D9756_011224</name>
</gene>
<name>A0A8H5CMP7_9AGAR</name>
<keyword evidence="9" id="KW-0560">Oxidoreductase</keyword>
<reference evidence="15 16" key="1">
    <citation type="journal article" date="2020" name="ISME J.">
        <title>Uncovering the hidden diversity of litter-decomposition mechanisms in mushroom-forming fungi.</title>
        <authorList>
            <person name="Floudas D."/>
            <person name="Bentzer J."/>
            <person name="Ahren D."/>
            <person name="Johansson T."/>
            <person name="Persson P."/>
            <person name="Tunlid A."/>
        </authorList>
    </citation>
    <scope>NUCLEOTIDE SEQUENCE [LARGE SCALE GENOMIC DNA]</scope>
    <source>
        <strain evidence="15 16">CBS 146.42</strain>
    </source>
</reference>
<keyword evidence="10" id="KW-0408">Iron</keyword>
<evidence type="ECO:0008006" key="17">
    <source>
        <dbReference type="Google" id="ProtNLM"/>
    </source>
</evidence>
<evidence type="ECO:0000256" key="3">
    <source>
        <dbReference type="ARBA" id="ARBA00005179"/>
    </source>
</evidence>
<evidence type="ECO:0000256" key="2">
    <source>
        <dbReference type="ARBA" id="ARBA00004167"/>
    </source>
</evidence>
<protein>
    <recommendedName>
        <fullName evidence="17">Cytochrome P450</fullName>
    </recommendedName>
</protein>
<feature type="region of interest" description="Disordered" evidence="14">
    <location>
        <begin position="291"/>
        <end position="314"/>
    </location>
</feature>
<keyword evidence="5" id="KW-0349">Heme</keyword>
<dbReference type="InterPro" id="IPR050364">
    <property type="entry name" value="Cytochrome_P450_fung"/>
</dbReference>
<dbReference type="InterPro" id="IPR001128">
    <property type="entry name" value="Cyt_P450"/>
</dbReference>
<dbReference type="Proteomes" id="UP000559027">
    <property type="component" value="Unassembled WGS sequence"/>
</dbReference>
<evidence type="ECO:0000256" key="8">
    <source>
        <dbReference type="ARBA" id="ARBA00022989"/>
    </source>
</evidence>
<evidence type="ECO:0000256" key="12">
    <source>
        <dbReference type="ARBA" id="ARBA00023136"/>
    </source>
</evidence>